<proteinExistence type="predicted"/>
<evidence type="ECO:0000256" key="1">
    <source>
        <dbReference type="SAM" id="Phobius"/>
    </source>
</evidence>
<name>W1X672_9ZZZZ</name>
<organism evidence="2">
    <name type="scientific">human gut metagenome</name>
    <dbReference type="NCBI Taxonomy" id="408170"/>
    <lineage>
        <taxon>unclassified sequences</taxon>
        <taxon>metagenomes</taxon>
        <taxon>organismal metagenomes</taxon>
    </lineage>
</organism>
<accession>W1X672</accession>
<feature type="transmembrane region" description="Helical" evidence="1">
    <location>
        <begin position="43"/>
        <end position="62"/>
    </location>
</feature>
<feature type="non-terminal residue" evidence="2">
    <location>
        <position position="95"/>
    </location>
</feature>
<comment type="caution">
    <text evidence="2">The sequence shown here is derived from an EMBL/GenBank/DDBJ whole genome shotgun (WGS) entry which is preliminary data.</text>
</comment>
<keyword evidence="1" id="KW-1133">Transmembrane helix</keyword>
<gene>
    <name evidence="2" type="ORF">Q604_UNBC17623G0001</name>
</gene>
<reference evidence="2" key="1">
    <citation type="submission" date="2013-12" db="EMBL/GenBank/DDBJ databases">
        <title>A Varibaculum cambriense genome reconstructed from a premature infant gut community with otherwise low bacterial novelty that shifts toward anaerobic metabolism during the third week of life.</title>
        <authorList>
            <person name="Brown C.T."/>
            <person name="Sharon I."/>
            <person name="Thomas B.C."/>
            <person name="Castelle C.J."/>
            <person name="Morowitz M.J."/>
            <person name="Banfield J.F."/>
        </authorList>
    </citation>
    <scope>NUCLEOTIDE SEQUENCE</scope>
</reference>
<keyword evidence="1" id="KW-0472">Membrane</keyword>
<sequence length="95" mass="10889">FLAKFDVFSILGYNDPEQLKEKASNPFVKAVYGFVQGIGLSPAFFNFLVLTGFYAIVGLFVFRMMRTLSSDAFHFGQFSDHTKRLIIRFLTFFPV</sequence>
<evidence type="ECO:0000313" key="2">
    <source>
        <dbReference type="EMBL" id="ETJ25872.1"/>
    </source>
</evidence>
<keyword evidence="1" id="KW-0812">Transmembrane</keyword>
<protein>
    <submittedName>
        <fullName evidence="2">Uncharacterized protein</fullName>
    </submittedName>
</protein>
<feature type="non-terminal residue" evidence="2">
    <location>
        <position position="1"/>
    </location>
</feature>
<dbReference type="AlphaFoldDB" id="W1X672"/>
<dbReference type="EMBL" id="AZMM01017623">
    <property type="protein sequence ID" value="ETJ25872.1"/>
    <property type="molecule type" value="Genomic_DNA"/>
</dbReference>